<gene>
    <name evidence="2" type="ORF">C9I49_06980</name>
</gene>
<dbReference type="AlphaFoldDB" id="A0A2U2DBE1"/>
<dbReference type="InterPro" id="IPR011646">
    <property type="entry name" value="KAP_P-loop"/>
</dbReference>
<proteinExistence type="predicted"/>
<dbReference type="OrthoDB" id="88903at2"/>
<evidence type="ECO:0000313" key="3">
    <source>
        <dbReference type="Proteomes" id="UP000245056"/>
    </source>
</evidence>
<protein>
    <recommendedName>
        <fullName evidence="1">KAP NTPase domain-containing protein</fullName>
    </recommendedName>
</protein>
<feature type="domain" description="KAP NTPase" evidence="1">
    <location>
        <begin position="27"/>
        <end position="110"/>
    </location>
</feature>
<accession>A0A2U2DBE1</accession>
<organism evidence="2 3">
    <name type="scientific">Pseudomonas prosekii</name>
    <dbReference type="NCBI Taxonomy" id="1148509"/>
    <lineage>
        <taxon>Bacteria</taxon>
        <taxon>Pseudomonadati</taxon>
        <taxon>Pseudomonadota</taxon>
        <taxon>Gammaproteobacteria</taxon>
        <taxon>Pseudomonadales</taxon>
        <taxon>Pseudomonadaceae</taxon>
        <taxon>Pseudomonas</taxon>
    </lineage>
</organism>
<evidence type="ECO:0000313" key="2">
    <source>
        <dbReference type="EMBL" id="PWE46675.1"/>
    </source>
</evidence>
<dbReference type="Proteomes" id="UP000245056">
    <property type="component" value="Unassembled WGS sequence"/>
</dbReference>
<evidence type="ECO:0000259" key="1">
    <source>
        <dbReference type="Pfam" id="PF07693"/>
    </source>
</evidence>
<dbReference type="InterPro" id="IPR027417">
    <property type="entry name" value="P-loop_NTPase"/>
</dbReference>
<dbReference type="EMBL" id="QFAW01000007">
    <property type="protein sequence ID" value="PWE46675.1"/>
    <property type="molecule type" value="Genomic_DNA"/>
</dbReference>
<name>A0A2U2DBE1_9PSED</name>
<dbReference type="Pfam" id="PF07693">
    <property type="entry name" value="KAP_NTPase"/>
    <property type="match status" value="1"/>
</dbReference>
<sequence length="118" mass="13637">MTDRYIAFGDDLPKENPWRHDRLGYFEFSKRLSKIILGTKPLNGYVIGLHGAWGSGKSTALNFINAFLEKHNQETETKSEKIIIIKFQPWIISGHQDLIAEFFKLFSEHVTPMTKKPD</sequence>
<reference evidence="2 3" key="1">
    <citation type="submission" date="2018-05" db="EMBL/GenBank/DDBJ databases">
        <title>Genome sequences of two Antarctic strains of Pseudomonas prosekii: insights into adaptation to extreme conditions.</title>
        <authorList>
            <person name="Snopkova K."/>
            <person name="Dufkova K."/>
            <person name="Cejkova D."/>
            <person name="Sedlacek I."/>
            <person name="Smajs D."/>
        </authorList>
    </citation>
    <scope>NUCLEOTIDE SEQUENCE [LARGE SCALE GENOMIC DNA]</scope>
    <source>
        <strain evidence="2 3">P2673</strain>
    </source>
</reference>
<dbReference type="SUPFAM" id="SSF52540">
    <property type="entry name" value="P-loop containing nucleoside triphosphate hydrolases"/>
    <property type="match status" value="1"/>
</dbReference>
<dbReference type="RefSeq" id="WP_109520491.1">
    <property type="nucleotide sequence ID" value="NZ_QFAW01000007.1"/>
</dbReference>
<comment type="caution">
    <text evidence="2">The sequence shown here is derived from an EMBL/GenBank/DDBJ whole genome shotgun (WGS) entry which is preliminary data.</text>
</comment>